<organism evidence="2 3">
    <name type="scientific">Pseudomonas abietaniphila</name>
    <dbReference type="NCBI Taxonomy" id="89065"/>
    <lineage>
        <taxon>Bacteria</taxon>
        <taxon>Pseudomonadati</taxon>
        <taxon>Pseudomonadota</taxon>
        <taxon>Gammaproteobacteria</taxon>
        <taxon>Pseudomonadales</taxon>
        <taxon>Pseudomonadaceae</taxon>
        <taxon>Pseudomonas</taxon>
    </lineage>
</organism>
<accession>A0A1G8AME3</accession>
<dbReference type="Proteomes" id="UP000182894">
    <property type="component" value="Unassembled WGS sequence"/>
</dbReference>
<keyword evidence="3" id="KW-1185">Reference proteome</keyword>
<dbReference type="EMBL" id="FNCO01000005">
    <property type="protein sequence ID" value="SDH22049.1"/>
    <property type="molecule type" value="Genomic_DNA"/>
</dbReference>
<dbReference type="OrthoDB" id="5901060at2"/>
<reference evidence="3" key="1">
    <citation type="submission" date="2016-10" db="EMBL/GenBank/DDBJ databases">
        <authorList>
            <person name="Varghese N."/>
            <person name="Submissions S."/>
        </authorList>
    </citation>
    <scope>NUCLEOTIDE SEQUENCE [LARGE SCALE GENOMIC DNA]</scope>
    <source>
        <strain evidence="3">ATCC 700689</strain>
    </source>
</reference>
<keyword evidence="1" id="KW-0732">Signal</keyword>
<protein>
    <submittedName>
        <fullName evidence="2">Uncharacterized protein</fullName>
    </submittedName>
</protein>
<dbReference type="RefSeq" id="WP_074752624.1">
    <property type="nucleotide sequence ID" value="NZ_FNCO01000005.1"/>
</dbReference>
<evidence type="ECO:0000313" key="3">
    <source>
        <dbReference type="Proteomes" id="UP000182894"/>
    </source>
</evidence>
<gene>
    <name evidence="2" type="ORF">SAMN05216605_105101</name>
</gene>
<dbReference type="AlphaFoldDB" id="A0A1G8AME3"/>
<feature type="signal peptide" evidence="1">
    <location>
        <begin position="1"/>
        <end position="29"/>
    </location>
</feature>
<sequence>MKNNIFGKTTLHMAMALTLSSLNTGPVSAMGFFDTEHQDSVKLKIESSNRAPTTDRSAELLTAAEPEIIELPDKINRVFAQPNDANDKVYYSFTSTRGQKVMIYNMRTMAEGPDWNVEYKIDGEWIQVPTDHSFISSELVPNQKVFMRVSRSAGKRVVTGDRSAIEFGSAPYVDSGKTEVSGDYQWFLTYFPAHLFKHQLSWRSRITDSKGHPLAGAVVHFIISADEDKPHKLVTKEYITDASGFIIDSMKFDECIGKNKTPPFVLDPKYKTKWKATYNTGYWQLAVRGNSTSDITPSTLTQLCSATPIR</sequence>
<feature type="chain" id="PRO_5010292383" evidence="1">
    <location>
        <begin position="30"/>
        <end position="310"/>
    </location>
</feature>
<name>A0A1G8AME3_9PSED</name>
<proteinExistence type="predicted"/>
<dbReference type="STRING" id="89065.SAMN05216605_105101"/>
<evidence type="ECO:0000313" key="2">
    <source>
        <dbReference type="EMBL" id="SDH22049.1"/>
    </source>
</evidence>
<evidence type="ECO:0000256" key="1">
    <source>
        <dbReference type="SAM" id="SignalP"/>
    </source>
</evidence>